<dbReference type="Proteomes" id="UP000789595">
    <property type="component" value="Unassembled WGS sequence"/>
</dbReference>
<dbReference type="EMBL" id="CAKKNE010000001">
    <property type="protein sequence ID" value="CAH0365638.1"/>
    <property type="molecule type" value="Genomic_DNA"/>
</dbReference>
<reference evidence="2" key="1">
    <citation type="submission" date="2021-11" db="EMBL/GenBank/DDBJ databases">
        <authorList>
            <consortium name="Genoscope - CEA"/>
            <person name="William W."/>
        </authorList>
    </citation>
    <scope>NUCLEOTIDE SEQUENCE</scope>
</reference>
<feature type="transmembrane region" description="Helical" evidence="1">
    <location>
        <begin position="27"/>
        <end position="48"/>
    </location>
</feature>
<comment type="caution">
    <text evidence="2">The sequence shown here is derived from an EMBL/GenBank/DDBJ whole genome shotgun (WGS) entry which is preliminary data.</text>
</comment>
<keyword evidence="1" id="KW-1133">Transmembrane helix</keyword>
<name>A0A8J2S6P0_9STRA</name>
<gene>
    <name evidence="2" type="ORF">PECAL_1P20870</name>
</gene>
<evidence type="ECO:0000313" key="3">
    <source>
        <dbReference type="Proteomes" id="UP000789595"/>
    </source>
</evidence>
<evidence type="ECO:0000256" key="1">
    <source>
        <dbReference type="SAM" id="Phobius"/>
    </source>
</evidence>
<keyword evidence="1" id="KW-0812">Transmembrane</keyword>
<accession>A0A8J2S6P0</accession>
<organism evidence="2 3">
    <name type="scientific">Pelagomonas calceolata</name>
    <dbReference type="NCBI Taxonomy" id="35677"/>
    <lineage>
        <taxon>Eukaryota</taxon>
        <taxon>Sar</taxon>
        <taxon>Stramenopiles</taxon>
        <taxon>Ochrophyta</taxon>
        <taxon>Pelagophyceae</taxon>
        <taxon>Pelagomonadales</taxon>
        <taxon>Pelagomonadaceae</taxon>
        <taxon>Pelagomonas</taxon>
    </lineage>
</organism>
<keyword evidence="3" id="KW-1185">Reference proteome</keyword>
<keyword evidence="1" id="KW-0472">Membrane</keyword>
<proteinExistence type="predicted"/>
<dbReference type="AlphaFoldDB" id="A0A8J2S6P0"/>
<protein>
    <submittedName>
        <fullName evidence="2">Uncharacterized protein</fullName>
    </submittedName>
</protein>
<evidence type="ECO:0000313" key="2">
    <source>
        <dbReference type="EMBL" id="CAH0365638.1"/>
    </source>
</evidence>
<sequence>MNQYNAIEDQPVLETRNKSPSTSISKIVAVSVVLSFALGACAATAISYRSGGVTNLAVTENCKTAAALHAFLDPNDQRAATAESACSPFILPAPASTIGKCPAAPDVPVSLPSLAGDVHRESYNPEKIVIGGAMCGDSSVQTNVWVKGPMMDTAKIDIHGTGIGGDLMVQGTMTDDASIFIDAGGGVRNIIVQAEMSGNAKITVVGEVSGGITVASSMSGHAKIEAGSCGKPTSPPILTGSTFITGTGC</sequence>